<evidence type="ECO:0000313" key="4">
    <source>
        <dbReference type="EMBL" id="KAA8498548.1"/>
    </source>
</evidence>
<dbReference type="OMA" id="AYETNDS"/>
<dbReference type="EMBL" id="VRMN01000001">
    <property type="protein sequence ID" value="KAA8498548.1"/>
    <property type="molecule type" value="Genomic_DNA"/>
</dbReference>
<feature type="compositionally biased region" description="Low complexity" evidence="2">
    <location>
        <begin position="343"/>
        <end position="354"/>
    </location>
</feature>
<feature type="domain" description="J" evidence="3">
    <location>
        <begin position="73"/>
        <end position="137"/>
    </location>
</feature>
<protein>
    <submittedName>
        <fullName evidence="4">Chaperone protein DnaJ</fullName>
    </submittedName>
</protein>
<dbReference type="InterPro" id="IPR001623">
    <property type="entry name" value="DnaJ_domain"/>
</dbReference>
<dbReference type="PROSITE" id="PS50076">
    <property type="entry name" value="DNAJ_2"/>
    <property type="match status" value="1"/>
</dbReference>
<dbReference type="InterPro" id="IPR036869">
    <property type="entry name" value="J_dom_sf"/>
</dbReference>
<dbReference type="PANTHER" id="PTHR43096:SF10">
    <property type="entry name" value="CHAPERONE PROTEIN DNAJ A6, CHLOROPLASTIC"/>
    <property type="match status" value="1"/>
</dbReference>
<reference evidence="5" key="1">
    <citation type="journal article" date="2019" name="Nat. Commun.">
        <title>Expansion of phycobilisome linker gene families in mesophilic red algae.</title>
        <authorList>
            <person name="Lee J."/>
            <person name="Kim D."/>
            <person name="Bhattacharya D."/>
            <person name="Yoon H.S."/>
        </authorList>
    </citation>
    <scope>NUCLEOTIDE SEQUENCE [LARGE SCALE GENOMIC DNA]</scope>
    <source>
        <strain evidence="5">CCMP 1328</strain>
    </source>
</reference>
<dbReference type="Pfam" id="PF00226">
    <property type="entry name" value="DnaJ"/>
    <property type="match status" value="1"/>
</dbReference>
<sequence>MNCGFLEVPCVLRWQRRPSERPSISSRQNISPPPRPCAPRVRRDHGHTASAHRSRRGTVRSAGSGGVGGGDNDLYKVLGVDKTASKVEIKRAYRRLALKAHPDVNKSPNAAAEFGRIQQAYDVLADDAKRRAYDIRMSTGASAASGRQQSRYRPSANAWQKEQEAYETNDSFGAIFSDLMSELGKGVAGVAGAAGSSGGAGLVDDFLTFLEKQTGAGFGVGGSSRTEEREFEELLRSGSAQVLQAELEDVDFVLEMMAARRTKLREQQVMQERRRATAVETGERASYDAELSRVRAKLDKVERQVDEQRARKAKIEAALLRAKSTRAGDKDGRPNVASPNDVAAQRAYAAQQRAQEAKARSEKQVLEELERMKRELGL</sequence>
<dbReference type="CDD" id="cd06257">
    <property type="entry name" value="DnaJ"/>
    <property type="match status" value="1"/>
</dbReference>
<keyword evidence="5" id="KW-1185">Reference proteome</keyword>
<dbReference type="SUPFAM" id="SSF46565">
    <property type="entry name" value="Chaperone J-domain"/>
    <property type="match status" value="1"/>
</dbReference>
<dbReference type="GO" id="GO:0042026">
    <property type="term" value="P:protein refolding"/>
    <property type="evidence" value="ECO:0007669"/>
    <property type="project" value="TreeGrafter"/>
</dbReference>
<dbReference type="PANTHER" id="PTHR43096">
    <property type="entry name" value="DNAJ HOMOLOG 1, MITOCHONDRIAL-RELATED"/>
    <property type="match status" value="1"/>
</dbReference>
<keyword evidence="1" id="KW-0175">Coiled coil</keyword>
<dbReference type="AlphaFoldDB" id="A0A5J4Z5Q5"/>
<feature type="region of interest" description="Disordered" evidence="2">
    <location>
        <begin position="17"/>
        <end position="72"/>
    </location>
</feature>
<dbReference type="GO" id="GO:0051082">
    <property type="term" value="F:unfolded protein binding"/>
    <property type="evidence" value="ECO:0007669"/>
    <property type="project" value="TreeGrafter"/>
</dbReference>
<dbReference type="GO" id="GO:0005737">
    <property type="term" value="C:cytoplasm"/>
    <property type="evidence" value="ECO:0007669"/>
    <property type="project" value="TreeGrafter"/>
</dbReference>
<feature type="compositionally biased region" description="Basic residues" evidence="2">
    <location>
        <begin position="40"/>
        <end position="58"/>
    </location>
</feature>
<evidence type="ECO:0000259" key="3">
    <source>
        <dbReference type="PROSITE" id="PS50076"/>
    </source>
</evidence>
<organism evidence="4 5">
    <name type="scientific">Porphyridium purpureum</name>
    <name type="common">Red alga</name>
    <name type="synonym">Porphyridium cruentum</name>
    <dbReference type="NCBI Taxonomy" id="35688"/>
    <lineage>
        <taxon>Eukaryota</taxon>
        <taxon>Rhodophyta</taxon>
        <taxon>Bangiophyceae</taxon>
        <taxon>Porphyridiales</taxon>
        <taxon>Porphyridiaceae</taxon>
        <taxon>Porphyridium</taxon>
    </lineage>
</organism>
<dbReference type="Proteomes" id="UP000324585">
    <property type="component" value="Unassembled WGS sequence"/>
</dbReference>
<feature type="region of interest" description="Disordered" evidence="2">
    <location>
        <begin position="324"/>
        <end position="363"/>
    </location>
</feature>
<evidence type="ECO:0000256" key="2">
    <source>
        <dbReference type="SAM" id="MobiDB-lite"/>
    </source>
</evidence>
<dbReference type="OrthoDB" id="5751at2759"/>
<accession>A0A5J4Z5Q5</accession>
<name>A0A5J4Z5Q5_PORPP</name>
<gene>
    <name evidence="4" type="ORF">FVE85_6133</name>
</gene>
<dbReference type="SMART" id="SM00271">
    <property type="entry name" value="DnaJ"/>
    <property type="match status" value="1"/>
</dbReference>
<dbReference type="Gene3D" id="1.10.287.110">
    <property type="entry name" value="DnaJ domain"/>
    <property type="match status" value="1"/>
</dbReference>
<evidence type="ECO:0000256" key="1">
    <source>
        <dbReference type="SAM" id="Coils"/>
    </source>
</evidence>
<evidence type="ECO:0000313" key="5">
    <source>
        <dbReference type="Proteomes" id="UP000324585"/>
    </source>
</evidence>
<proteinExistence type="predicted"/>
<feature type="coiled-coil region" evidence="1">
    <location>
        <begin position="284"/>
        <end position="318"/>
    </location>
</feature>
<dbReference type="PRINTS" id="PR00625">
    <property type="entry name" value="JDOMAIN"/>
</dbReference>
<comment type="caution">
    <text evidence="4">The sequence shown here is derived from an EMBL/GenBank/DDBJ whole genome shotgun (WGS) entry which is preliminary data.</text>
</comment>